<comment type="cofactor">
    <cofactor evidence="1">
        <name>FAD</name>
        <dbReference type="ChEBI" id="CHEBI:57692"/>
    </cofactor>
</comment>
<dbReference type="InterPro" id="IPR016169">
    <property type="entry name" value="FAD-bd_PCMH_sub2"/>
</dbReference>
<accession>A0A2H3JI26</accession>
<evidence type="ECO:0000256" key="2">
    <source>
        <dbReference type="ARBA" id="ARBA00005466"/>
    </source>
</evidence>
<dbReference type="PANTHER" id="PTHR42973">
    <property type="entry name" value="BINDING OXIDOREDUCTASE, PUTATIVE (AFU_ORTHOLOGUE AFUA_1G17690)-RELATED"/>
    <property type="match status" value="1"/>
</dbReference>
<keyword evidence="5" id="KW-0560">Oxidoreductase</keyword>
<dbReference type="Pfam" id="PF08031">
    <property type="entry name" value="BBE"/>
    <property type="match status" value="1"/>
</dbReference>
<comment type="similarity">
    <text evidence="2">Belongs to the oxygen-dependent FAD-linked oxidoreductase family.</text>
</comment>
<dbReference type="Gene3D" id="3.40.462.20">
    <property type="match status" value="1"/>
</dbReference>
<dbReference type="OrthoDB" id="9996127at2759"/>
<dbReference type="Proteomes" id="UP000218811">
    <property type="component" value="Unassembled WGS sequence"/>
</dbReference>
<dbReference type="OMA" id="HQWDMGI"/>
<dbReference type="InterPro" id="IPR012951">
    <property type="entry name" value="BBE"/>
</dbReference>
<dbReference type="AlphaFoldDB" id="A0A2H3JI26"/>
<gene>
    <name evidence="8" type="ORF">WOLCODRAFT_140014</name>
</gene>
<proteinExistence type="inferred from homology"/>
<feature type="compositionally biased region" description="Basic and acidic residues" evidence="6">
    <location>
        <begin position="154"/>
        <end position="167"/>
    </location>
</feature>
<evidence type="ECO:0000256" key="6">
    <source>
        <dbReference type="SAM" id="MobiDB-lite"/>
    </source>
</evidence>
<sequence>MQSRLGPLTIDIPGPQPELPQSVYDDLRASIRGSIFRPSDPEFAERTRTFNGKISPRCRAAACPLDAGDVSALVRFCAARGLTLSVKAGGYATAGWAVAGDVLVDLALMRECSIECPLEPDPVTGKDWVAMDEGRGKGKRRVGEVGSFAVRAADPGRDEGQDSRDLEPGAGAKRRRDDDGGSTLGGENSTTEDGDGVKRRRGDDEDGTGAGGNAATDDDDALPVLRSTQEKRNLLGSYDGASASTATFLRGPPLPIEVGGEEPRKLPEHQSRRTASEDEVDGSQTPAGAGNAAVSKSDAPSEAQVAHSGMDEDADRPSSAQVHEGATEADRHDAGSGAPHAHRNSEVYAPAMAERSDSGASMLSASTWSSVPQANTAATTPISPGSAVSTTFPAFTSVPLSFPSSVPLSFPAHAGATMPAFGPGAAVAGMPPFALNPSGGAGMAFAPMGAAPGMPPFPFPSAGLFGGPLPLTSGVLGSPFAPPPSGVGMTLAPARPVHAHAYVTLGAGMRQKEVDMYTAAHALEGVSSVGGARQEGAVPYHIPSSAHPVGSSILVLGGFGFLSRLHGLSIDNLVEVEMVLADGRIVVVNKESDPDLWWAVRGAGPAFGIATRYKVRAFPVPVVFAGNLVYRFHRATAPSLIKHFRDCIKGAPRELYANVLLTAGPAGADSLVVIQMCYIGPRERGIEYLNAISSWDGERCLLNEVNEKSFLAQQDSVAQILRGKAGRQWFIRSALIHSLPDEVVNKTVIQFANTPIGCTWIFELSGGAIADFEDTCLPKEQREAVWTVAALHQWDLDINDPRCITSAEEWIDGTIGSVALGGPFPSFLGRHEPPARTMECYGKNWARLAELKRRYDPECLFKNNFWPLDKDGQPIELLSNEPPSPYLPSPTK</sequence>
<organism evidence="8 9">
    <name type="scientific">Wolfiporia cocos (strain MD-104)</name>
    <name type="common">Brown rot fungus</name>
    <dbReference type="NCBI Taxonomy" id="742152"/>
    <lineage>
        <taxon>Eukaryota</taxon>
        <taxon>Fungi</taxon>
        <taxon>Dikarya</taxon>
        <taxon>Basidiomycota</taxon>
        <taxon>Agaricomycotina</taxon>
        <taxon>Agaricomycetes</taxon>
        <taxon>Polyporales</taxon>
        <taxon>Phaeolaceae</taxon>
        <taxon>Wolfiporia</taxon>
    </lineage>
</organism>
<protein>
    <recommendedName>
        <fullName evidence="7">FAD-binding PCMH-type domain-containing protein</fullName>
    </recommendedName>
</protein>
<dbReference type="STRING" id="742152.A0A2H3JI26"/>
<dbReference type="GO" id="GO:0071949">
    <property type="term" value="F:FAD binding"/>
    <property type="evidence" value="ECO:0007669"/>
    <property type="project" value="InterPro"/>
</dbReference>
<dbReference type="InterPro" id="IPR050416">
    <property type="entry name" value="FAD-linked_Oxidoreductase"/>
</dbReference>
<dbReference type="InterPro" id="IPR016167">
    <property type="entry name" value="FAD-bd_PCMH_sub1"/>
</dbReference>
<feature type="compositionally biased region" description="Basic and acidic residues" evidence="6">
    <location>
        <begin position="325"/>
        <end position="334"/>
    </location>
</feature>
<evidence type="ECO:0000256" key="1">
    <source>
        <dbReference type="ARBA" id="ARBA00001974"/>
    </source>
</evidence>
<keyword evidence="9" id="KW-1185">Reference proteome</keyword>
<dbReference type="EMBL" id="KB467854">
    <property type="protein sequence ID" value="PCH35657.1"/>
    <property type="molecule type" value="Genomic_DNA"/>
</dbReference>
<dbReference type="PANTHER" id="PTHR42973:SF39">
    <property type="entry name" value="FAD-BINDING PCMH-TYPE DOMAIN-CONTAINING PROTEIN"/>
    <property type="match status" value="1"/>
</dbReference>
<keyword evidence="3" id="KW-0285">Flavoprotein</keyword>
<evidence type="ECO:0000313" key="9">
    <source>
        <dbReference type="Proteomes" id="UP000218811"/>
    </source>
</evidence>
<name>A0A2H3JI26_WOLCO</name>
<feature type="domain" description="FAD-binding PCMH-type" evidence="7">
    <location>
        <begin position="427"/>
        <end position="620"/>
    </location>
</feature>
<dbReference type="InterPro" id="IPR016166">
    <property type="entry name" value="FAD-bd_PCMH"/>
</dbReference>
<evidence type="ECO:0000313" key="8">
    <source>
        <dbReference type="EMBL" id="PCH35657.1"/>
    </source>
</evidence>
<evidence type="ECO:0000256" key="5">
    <source>
        <dbReference type="ARBA" id="ARBA00023002"/>
    </source>
</evidence>
<dbReference type="GO" id="GO:0016491">
    <property type="term" value="F:oxidoreductase activity"/>
    <property type="evidence" value="ECO:0007669"/>
    <property type="project" value="UniProtKB-KW"/>
</dbReference>
<feature type="region of interest" description="Disordered" evidence="6">
    <location>
        <begin position="135"/>
        <end position="342"/>
    </location>
</feature>
<dbReference type="Gene3D" id="3.30.43.10">
    <property type="entry name" value="Uridine Diphospho-n-acetylenolpyruvylglucosamine Reductase, domain 2"/>
    <property type="match status" value="1"/>
</dbReference>
<dbReference type="SUPFAM" id="SSF56176">
    <property type="entry name" value="FAD-binding/transporter-associated domain-like"/>
    <property type="match status" value="2"/>
</dbReference>
<keyword evidence="4" id="KW-0274">FAD</keyword>
<dbReference type="InterPro" id="IPR036318">
    <property type="entry name" value="FAD-bd_PCMH-like_sf"/>
</dbReference>
<feature type="compositionally biased region" description="Basic and acidic residues" evidence="6">
    <location>
        <begin position="261"/>
        <end position="276"/>
    </location>
</feature>
<evidence type="ECO:0000256" key="4">
    <source>
        <dbReference type="ARBA" id="ARBA00022827"/>
    </source>
</evidence>
<evidence type="ECO:0000259" key="7">
    <source>
        <dbReference type="PROSITE" id="PS51387"/>
    </source>
</evidence>
<evidence type="ECO:0000256" key="3">
    <source>
        <dbReference type="ARBA" id="ARBA00022630"/>
    </source>
</evidence>
<reference evidence="8 9" key="1">
    <citation type="journal article" date="2012" name="Science">
        <title>The Paleozoic origin of enzymatic lignin decomposition reconstructed from 31 fungal genomes.</title>
        <authorList>
            <person name="Floudas D."/>
            <person name="Binder M."/>
            <person name="Riley R."/>
            <person name="Barry K."/>
            <person name="Blanchette R.A."/>
            <person name="Henrissat B."/>
            <person name="Martinez A.T."/>
            <person name="Otillar R."/>
            <person name="Spatafora J.W."/>
            <person name="Yadav J.S."/>
            <person name="Aerts A."/>
            <person name="Benoit I."/>
            <person name="Boyd A."/>
            <person name="Carlson A."/>
            <person name="Copeland A."/>
            <person name="Coutinho P.M."/>
            <person name="de Vries R.P."/>
            <person name="Ferreira P."/>
            <person name="Findley K."/>
            <person name="Foster B."/>
            <person name="Gaskell J."/>
            <person name="Glotzer D."/>
            <person name="Gorecki P."/>
            <person name="Heitman J."/>
            <person name="Hesse C."/>
            <person name="Hori C."/>
            <person name="Igarashi K."/>
            <person name="Jurgens J.A."/>
            <person name="Kallen N."/>
            <person name="Kersten P."/>
            <person name="Kohler A."/>
            <person name="Kuees U."/>
            <person name="Kumar T.K.A."/>
            <person name="Kuo A."/>
            <person name="LaButti K."/>
            <person name="Larrondo L.F."/>
            <person name="Lindquist E."/>
            <person name="Ling A."/>
            <person name="Lombard V."/>
            <person name="Lucas S."/>
            <person name="Lundell T."/>
            <person name="Martin R."/>
            <person name="McLaughlin D.J."/>
            <person name="Morgenstern I."/>
            <person name="Morin E."/>
            <person name="Murat C."/>
            <person name="Nagy L.G."/>
            <person name="Nolan M."/>
            <person name="Ohm R.A."/>
            <person name="Patyshakuliyeva A."/>
            <person name="Rokas A."/>
            <person name="Ruiz-Duenas F.J."/>
            <person name="Sabat G."/>
            <person name="Salamov A."/>
            <person name="Samejima M."/>
            <person name="Schmutz J."/>
            <person name="Slot J.C."/>
            <person name="St John F."/>
            <person name="Stenlid J."/>
            <person name="Sun H."/>
            <person name="Sun S."/>
            <person name="Syed K."/>
            <person name="Tsang A."/>
            <person name="Wiebenga A."/>
            <person name="Young D."/>
            <person name="Pisabarro A."/>
            <person name="Eastwood D.C."/>
            <person name="Martin F."/>
            <person name="Cullen D."/>
            <person name="Grigoriev I.V."/>
            <person name="Hibbett D.S."/>
        </authorList>
    </citation>
    <scope>NUCLEOTIDE SEQUENCE [LARGE SCALE GENOMIC DNA]</scope>
    <source>
        <strain evidence="8 9">MD-104</strain>
    </source>
</reference>
<dbReference type="Gene3D" id="3.30.465.10">
    <property type="match status" value="1"/>
</dbReference>
<dbReference type="PROSITE" id="PS51387">
    <property type="entry name" value="FAD_PCMH"/>
    <property type="match status" value="1"/>
</dbReference>